<dbReference type="AlphaFoldDB" id="A0A6C0AKX5"/>
<feature type="transmembrane region" description="Helical" evidence="1">
    <location>
        <begin position="7"/>
        <end position="25"/>
    </location>
</feature>
<name>A0A6C0AKX5_9ZZZZ</name>
<protein>
    <recommendedName>
        <fullName evidence="3">CRAL-TRIO domain-containing protein</fullName>
    </recommendedName>
</protein>
<dbReference type="EMBL" id="MN740678">
    <property type="protein sequence ID" value="QHS80392.1"/>
    <property type="molecule type" value="Genomic_DNA"/>
</dbReference>
<organism evidence="2">
    <name type="scientific">viral metagenome</name>
    <dbReference type="NCBI Taxonomy" id="1070528"/>
    <lineage>
        <taxon>unclassified sequences</taxon>
        <taxon>metagenomes</taxon>
        <taxon>organismal metagenomes</taxon>
    </lineage>
</organism>
<accession>A0A6C0AKX5</accession>
<keyword evidence="1" id="KW-0472">Membrane</keyword>
<reference evidence="2" key="1">
    <citation type="journal article" date="2020" name="Nature">
        <title>Giant virus diversity and host interactions through global metagenomics.</title>
        <authorList>
            <person name="Schulz F."/>
            <person name="Roux S."/>
            <person name="Paez-Espino D."/>
            <person name="Jungbluth S."/>
            <person name="Walsh D.A."/>
            <person name="Denef V.J."/>
            <person name="McMahon K.D."/>
            <person name="Konstantinidis K.T."/>
            <person name="Eloe-Fadrosh E.A."/>
            <person name="Kyrpides N.C."/>
            <person name="Woyke T."/>
        </authorList>
    </citation>
    <scope>NUCLEOTIDE SEQUENCE</scope>
    <source>
        <strain evidence="2">GVMAG-S-1039698-54</strain>
    </source>
</reference>
<evidence type="ECO:0008006" key="3">
    <source>
        <dbReference type="Google" id="ProtNLM"/>
    </source>
</evidence>
<sequence>MKNIQISYNNIFILIKYSIMVFFKFDKMKWPLVKITLTGNIETEEDFNVFLHSWENLYLQEEPFTLLFDATNFGMISIYYSVKMTFFIKKLKKKNPQFLSQSLILLKGKWLRFLVNFMFAIEKPVAPVYVYYLQNEEPVDLIKYYEKISTSPEIFAKFLPSI</sequence>
<evidence type="ECO:0000313" key="2">
    <source>
        <dbReference type="EMBL" id="QHS80392.1"/>
    </source>
</evidence>
<proteinExistence type="predicted"/>
<keyword evidence="1" id="KW-0812">Transmembrane</keyword>
<evidence type="ECO:0000256" key="1">
    <source>
        <dbReference type="SAM" id="Phobius"/>
    </source>
</evidence>
<keyword evidence="1" id="KW-1133">Transmembrane helix</keyword>
<feature type="transmembrane region" description="Helical" evidence="1">
    <location>
        <begin position="64"/>
        <end position="82"/>
    </location>
</feature>